<reference evidence="4 5" key="1">
    <citation type="submission" date="2013-11" db="EMBL/GenBank/DDBJ databases">
        <title>The Damaraland mole rat (Fukomys damarensis) genome and evolution of African mole rats.</title>
        <authorList>
            <person name="Gladyshev V.N."/>
            <person name="Fang X."/>
        </authorList>
    </citation>
    <scope>NUCLEOTIDE SEQUENCE [LARGE SCALE GENOMIC DNA]</scope>
    <source>
        <tissue evidence="4">Liver</tissue>
    </source>
</reference>
<evidence type="ECO:0000313" key="5">
    <source>
        <dbReference type="Proteomes" id="UP000028990"/>
    </source>
</evidence>
<keyword evidence="2 4" id="KW-0675">Receptor</keyword>
<gene>
    <name evidence="4" type="ORF">H920_08097</name>
</gene>
<feature type="transmembrane region" description="Helical" evidence="3">
    <location>
        <begin position="27"/>
        <end position="48"/>
    </location>
</feature>
<keyword evidence="3" id="KW-1133">Transmembrane helix</keyword>
<dbReference type="Proteomes" id="UP000028990">
    <property type="component" value="Unassembled WGS sequence"/>
</dbReference>
<feature type="transmembrane region" description="Helical" evidence="3">
    <location>
        <begin position="81"/>
        <end position="104"/>
    </location>
</feature>
<evidence type="ECO:0000256" key="1">
    <source>
        <dbReference type="ARBA" id="ARBA00023040"/>
    </source>
</evidence>
<evidence type="ECO:0000313" key="4">
    <source>
        <dbReference type="EMBL" id="KFO30498.1"/>
    </source>
</evidence>
<name>A0A091DJ01_FUKDA</name>
<keyword evidence="1" id="KW-0807">Transducer</keyword>
<keyword evidence="3" id="KW-0472">Membrane</keyword>
<evidence type="ECO:0000256" key="2">
    <source>
        <dbReference type="ARBA" id="ARBA00023170"/>
    </source>
</evidence>
<accession>A0A091DJ01</accession>
<protein>
    <submittedName>
        <fullName evidence="4">Olfactory receptor 867</fullName>
    </submittedName>
</protein>
<keyword evidence="1" id="KW-0297">G-protein coupled receptor</keyword>
<dbReference type="EMBL" id="KN122410">
    <property type="protein sequence ID" value="KFO30498.1"/>
    <property type="molecule type" value="Genomic_DNA"/>
</dbReference>
<proteinExistence type="predicted"/>
<evidence type="ECO:0000256" key="3">
    <source>
        <dbReference type="SAM" id="Phobius"/>
    </source>
</evidence>
<dbReference type="PANTHER" id="PTHR48001">
    <property type="entry name" value="OLFACTORY RECEPTOR"/>
    <property type="match status" value="1"/>
</dbReference>
<keyword evidence="5" id="KW-1185">Reference proteome</keyword>
<keyword evidence="3" id="KW-0812">Transmembrane</keyword>
<dbReference type="AlphaFoldDB" id="A0A091DJ01"/>
<dbReference type="GO" id="GO:0004930">
    <property type="term" value="F:G protein-coupled receptor activity"/>
    <property type="evidence" value="ECO:0007669"/>
    <property type="project" value="UniProtKB-KW"/>
</dbReference>
<dbReference type="SUPFAM" id="SSF81321">
    <property type="entry name" value="Family A G protein-coupled receptor-like"/>
    <property type="match status" value="1"/>
</dbReference>
<organism evidence="4 5">
    <name type="scientific">Fukomys damarensis</name>
    <name type="common">Damaraland mole rat</name>
    <name type="synonym">Cryptomys damarensis</name>
    <dbReference type="NCBI Taxonomy" id="885580"/>
    <lineage>
        <taxon>Eukaryota</taxon>
        <taxon>Metazoa</taxon>
        <taxon>Chordata</taxon>
        <taxon>Craniata</taxon>
        <taxon>Vertebrata</taxon>
        <taxon>Euteleostomi</taxon>
        <taxon>Mammalia</taxon>
        <taxon>Eutheria</taxon>
        <taxon>Euarchontoglires</taxon>
        <taxon>Glires</taxon>
        <taxon>Rodentia</taxon>
        <taxon>Hystricomorpha</taxon>
        <taxon>Bathyergidae</taxon>
        <taxon>Fukomys</taxon>
    </lineage>
</organism>
<sequence length="109" mass="12636">MFVKPYTAGPWPQSYQWKRVPRFFKPILFPGAAFACIEIIHLIFYHIFSARFIRSMELKNQTLVSEFILVGLTDDPEMQPVIFSLFLVIQLVTNLGILLIILAINYDSL</sequence>